<dbReference type="GO" id="GO:0032259">
    <property type="term" value="P:methylation"/>
    <property type="evidence" value="ECO:0007669"/>
    <property type="project" value="UniProtKB-KW"/>
</dbReference>
<dbReference type="Pfam" id="PF08242">
    <property type="entry name" value="Methyltransf_12"/>
    <property type="match status" value="1"/>
</dbReference>
<dbReference type="SUPFAM" id="SSF53335">
    <property type="entry name" value="S-adenosyl-L-methionine-dependent methyltransferases"/>
    <property type="match status" value="1"/>
</dbReference>
<evidence type="ECO:0000259" key="1">
    <source>
        <dbReference type="Pfam" id="PF08242"/>
    </source>
</evidence>
<dbReference type="GO" id="GO:0008168">
    <property type="term" value="F:methyltransferase activity"/>
    <property type="evidence" value="ECO:0007669"/>
    <property type="project" value="UniProtKB-KW"/>
</dbReference>
<proteinExistence type="predicted"/>
<gene>
    <name evidence="2" type="ORF">ACFOOG_08315</name>
</gene>
<sequence length="254" mass="28294">MTGQDISFSHLLARFKKNIYQSRKGEVRMALVLRALAPYLSVRPALTVLDAAGGLGQMTHAFAHAGHAVTYNDLSAEMLTEAQHLLASSAPKEGRVSAWVQGPLQTLTGEFDLVLGHAVLEWMVDPEEGIRALCDRVKPGGHLSVLFYNAESIRFKNLIKGNLYKVARGTLAGDGKGLTPISPLDAATIESALSRAGMQVDERYGVRCFTDFMWPMFKDNPKLEDQIEWEWVLGLRDDYRAFARYQHFIAHKPH</sequence>
<accession>A0ABV7ZX80</accession>
<dbReference type="Gene3D" id="3.40.50.150">
    <property type="entry name" value="Vaccinia Virus protein VP39"/>
    <property type="match status" value="1"/>
</dbReference>
<evidence type="ECO:0000313" key="3">
    <source>
        <dbReference type="Proteomes" id="UP001595617"/>
    </source>
</evidence>
<dbReference type="RefSeq" id="WP_380695415.1">
    <property type="nucleotide sequence ID" value="NZ_JBHRYR010000003.1"/>
</dbReference>
<dbReference type="InterPro" id="IPR029063">
    <property type="entry name" value="SAM-dependent_MTases_sf"/>
</dbReference>
<evidence type="ECO:0000313" key="2">
    <source>
        <dbReference type="EMBL" id="MFC3852834.1"/>
    </source>
</evidence>
<keyword evidence="3" id="KW-1185">Reference proteome</keyword>
<feature type="domain" description="Methyltransferase type 12" evidence="1">
    <location>
        <begin position="49"/>
        <end position="143"/>
    </location>
</feature>
<comment type="caution">
    <text evidence="2">The sequence shown here is derived from an EMBL/GenBank/DDBJ whole genome shotgun (WGS) entry which is preliminary data.</text>
</comment>
<protein>
    <submittedName>
        <fullName evidence="2">Methyltransferase</fullName>
    </submittedName>
</protein>
<dbReference type="Proteomes" id="UP001595617">
    <property type="component" value="Unassembled WGS sequence"/>
</dbReference>
<dbReference type="EMBL" id="JBHRYR010000003">
    <property type="protein sequence ID" value="MFC3852834.1"/>
    <property type="molecule type" value="Genomic_DNA"/>
</dbReference>
<reference evidence="3" key="1">
    <citation type="journal article" date="2019" name="Int. J. Syst. Evol. Microbiol.">
        <title>The Global Catalogue of Microorganisms (GCM) 10K type strain sequencing project: providing services to taxonomists for standard genome sequencing and annotation.</title>
        <authorList>
            <consortium name="The Broad Institute Genomics Platform"/>
            <consortium name="The Broad Institute Genome Sequencing Center for Infectious Disease"/>
            <person name="Wu L."/>
            <person name="Ma J."/>
        </authorList>
    </citation>
    <scope>NUCLEOTIDE SEQUENCE [LARGE SCALE GENOMIC DNA]</scope>
    <source>
        <strain evidence="3">IBRC 10765</strain>
    </source>
</reference>
<dbReference type="InterPro" id="IPR013217">
    <property type="entry name" value="Methyltransf_12"/>
</dbReference>
<organism evidence="2 3">
    <name type="scientific">Saccharospirillum mangrovi</name>
    <dbReference type="NCBI Taxonomy" id="2161747"/>
    <lineage>
        <taxon>Bacteria</taxon>
        <taxon>Pseudomonadati</taxon>
        <taxon>Pseudomonadota</taxon>
        <taxon>Gammaproteobacteria</taxon>
        <taxon>Oceanospirillales</taxon>
        <taxon>Saccharospirillaceae</taxon>
        <taxon>Saccharospirillum</taxon>
    </lineage>
</organism>
<name>A0ABV7ZX80_9GAMM</name>
<keyword evidence="2" id="KW-0808">Transferase</keyword>
<keyword evidence="2" id="KW-0489">Methyltransferase</keyword>
<dbReference type="CDD" id="cd02440">
    <property type="entry name" value="AdoMet_MTases"/>
    <property type="match status" value="1"/>
</dbReference>